<name>A0ABT9Z4E5_9BACI</name>
<dbReference type="InterPro" id="IPR024250">
    <property type="entry name" value="DUF2711"/>
</dbReference>
<dbReference type="EMBL" id="JAUSTZ010000006">
    <property type="protein sequence ID" value="MDQ0226834.1"/>
    <property type="molecule type" value="Genomic_DNA"/>
</dbReference>
<evidence type="ECO:0000313" key="1">
    <source>
        <dbReference type="EMBL" id="MDQ0226834.1"/>
    </source>
</evidence>
<proteinExistence type="predicted"/>
<protein>
    <submittedName>
        <fullName evidence="1">Uncharacterized protein</fullName>
    </submittedName>
</protein>
<keyword evidence="2" id="KW-1185">Reference proteome</keyword>
<comment type="caution">
    <text evidence="1">The sequence shown here is derived from an EMBL/GenBank/DDBJ whole genome shotgun (WGS) entry which is preliminary data.</text>
</comment>
<dbReference type="Pfam" id="PF10924">
    <property type="entry name" value="DUF2711"/>
    <property type="match status" value="1"/>
</dbReference>
<dbReference type="Proteomes" id="UP001232245">
    <property type="component" value="Unassembled WGS sequence"/>
</dbReference>
<evidence type="ECO:0000313" key="2">
    <source>
        <dbReference type="Proteomes" id="UP001232245"/>
    </source>
</evidence>
<organism evidence="1 2">
    <name type="scientific">Metabacillus niabensis</name>
    <dbReference type="NCBI Taxonomy" id="324854"/>
    <lineage>
        <taxon>Bacteria</taxon>
        <taxon>Bacillati</taxon>
        <taxon>Bacillota</taxon>
        <taxon>Bacilli</taxon>
        <taxon>Bacillales</taxon>
        <taxon>Bacillaceae</taxon>
        <taxon>Metabacillus</taxon>
    </lineage>
</organism>
<reference evidence="1 2" key="1">
    <citation type="submission" date="2023-07" db="EMBL/GenBank/DDBJ databases">
        <title>Genomic Encyclopedia of Type Strains, Phase IV (KMG-IV): sequencing the most valuable type-strain genomes for metagenomic binning, comparative biology and taxonomic classification.</title>
        <authorList>
            <person name="Goeker M."/>
        </authorList>
    </citation>
    <scope>NUCLEOTIDE SEQUENCE [LARGE SCALE GENOMIC DNA]</scope>
    <source>
        <strain evidence="1 2">DSM 17723</strain>
    </source>
</reference>
<sequence length="185" mass="21269">MRKTSYEHIYPSDEEILTIGKPISWQEIMSSCSLISYNELAIALKASISALRKEFKREDLANKLNSNLNQDLFYPTEDSTSLFLLDRLMKIIGSKGANQLYFSAPIFENCGFLDIHDTAPLDICNLSCNELIVTDENMDYAFMSLYDSFITLLLAKEESIEHIVQSMNFEAILCDQRTFINWYSK</sequence>
<accession>A0ABT9Z4E5</accession>
<gene>
    <name evidence="1" type="ORF">J2S02_003179</name>
</gene>